<comment type="caution">
    <text evidence="2">The sequence shown here is derived from an EMBL/GenBank/DDBJ whole genome shotgun (WGS) entry which is preliminary data.</text>
</comment>
<evidence type="ECO:0000259" key="1">
    <source>
        <dbReference type="Pfam" id="PF20710"/>
    </source>
</evidence>
<dbReference type="Pfam" id="PF20710">
    <property type="entry name" value="DUF6824"/>
    <property type="match status" value="1"/>
</dbReference>
<evidence type="ECO:0000313" key="3">
    <source>
        <dbReference type="Proteomes" id="UP001530400"/>
    </source>
</evidence>
<sequence length="543" mass="60193">MSRQDSNMSNSSLRMTGVTVICENDIVCGRGGAALKHSGNLAYRKIVNINKTLYATCLKAEKLRISKSIVAAIREVNGRFLEREDGKISTTLDERNPDGSPVTWCDIGDRRAIEKTSQALREGQPKLLKKLQQTGQVDEKGPANNGFNGGYQMPMGVQPAMQQQQQLQLQQPPMQQQMNNSMPPPLPQINVPMDNQGGYDPQRNNSYGSNPSYLKQDSFQMMIGETLNVNQNMASQHNQAQGGDPFSGHNSMGQPPVNNSFVNSYNPHDSWQADPTPLPYHIHSSITMGKDESKQLLHALDLEGSKRSSVNSSSCVGSTQSELKQEVKPRFSVSFKRDFGRDSIMSLGTNFSELSNWDTQSLDDAMDVAEREIDLKLLGSEELDFDWGDTYYENNYGLNAQQQQQLHQDHSAGFSQGGGDGRMRQRGSILRRNSRYTRPSLNNFGAAAMMSESADPGMLFTSTFDTRPGGVNAGTDVSGLIGERRKSAVAFELKGDQQRRQSRLSNMGMMTEIGQMFKRDFGSTMSIQTADIKDLIDCMDDDD</sequence>
<protein>
    <recommendedName>
        <fullName evidence="1">DUF6824 domain-containing protein</fullName>
    </recommendedName>
</protein>
<keyword evidence="3" id="KW-1185">Reference proteome</keyword>
<dbReference type="Proteomes" id="UP001530400">
    <property type="component" value="Unassembled WGS sequence"/>
</dbReference>
<feature type="domain" description="DUF6824" evidence="1">
    <location>
        <begin position="25"/>
        <end position="122"/>
    </location>
</feature>
<dbReference type="InterPro" id="IPR049227">
    <property type="entry name" value="DUF6824"/>
</dbReference>
<dbReference type="EMBL" id="JALLPJ020001400">
    <property type="protein sequence ID" value="KAL3765515.1"/>
    <property type="molecule type" value="Genomic_DNA"/>
</dbReference>
<gene>
    <name evidence="2" type="ORF">ACHAWO_011113</name>
</gene>
<dbReference type="AlphaFoldDB" id="A0ABD3MNC3"/>
<reference evidence="2 3" key="1">
    <citation type="submission" date="2024-10" db="EMBL/GenBank/DDBJ databases">
        <title>Updated reference genomes for cyclostephanoid diatoms.</title>
        <authorList>
            <person name="Roberts W.R."/>
            <person name="Alverson A.J."/>
        </authorList>
    </citation>
    <scope>NUCLEOTIDE SEQUENCE [LARGE SCALE GENOMIC DNA]</scope>
    <source>
        <strain evidence="2 3">AJA010-31</strain>
    </source>
</reference>
<evidence type="ECO:0000313" key="2">
    <source>
        <dbReference type="EMBL" id="KAL3765515.1"/>
    </source>
</evidence>
<accession>A0ABD3MNC3</accession>
<proteinExistence type="predicted"/>
<organism evidence="2 3">
    <name type="scientific">Cyclotella atomus</name>
    <dbReference type="NCBI Taxonomy" id="382360"/>
    <lineage>
        <taxon>Eukaryota</taxon>
        <taxon>Sar</taxon>
        <taxon>Stramenopiles</taxon>
        <taxon>Ochrophyta</taxon>
        <taxon>Bacillariophyta</taxon>
        <taxon>Coscinodiscophyceae</taxon>
        <taxon>Thalassiosirophycidae</taxon>
        <taxon>Stephanodiscales</taxon>
        <taxon>Stephanodiscaceae</taxon>
        <taxon>Cyclotella</taxon>
    </lineage>
</organism>
<name>A0ABD3MNC3_9STRA</name>